<accession>A0ABM3FN52</accession>
<dbReference type="Gene3D" id="2.10.70.10">
    <property type="entry name" value="Complement Module, domain 1"/>
    <property type="match status" value="1"/>
</dbReference>
<proteinExistence type="predicted"/>
<evidence type="ECO:0000313" key="1">
    <source>
        <dbReference type="Proteomes" id="UP000829291"/>
    </source>
</evidence>
<gene>
    <name evidence="2" type="primary">LOC107228232</name>
</gene>
<protein>
    <submittedName>
        <fullName evidence="2">Kielin/chordin-like protein isoform X1</fullName>
    </submittedName>
</protein>
<evidence type="ECO:0000313" key="2">
    <source>
        <dbReference type="RefSeq" id="XP_046589447.1"/>
    </source>
</evidence>
<sequence>MVNPQYIYTLIYLYVCIIFNDFSADGACDKSKCKGPLKYYEDINCVPTYGSEDSCCPIKYNCQNLEGRSAEKCYFNGHVYNMGETLREEDAKPCDINCVCGPSLYGRSRFSCAIVDCFHRPEPGCYLKQSLNQCCPGPEICPERDTDIPRCTVDGKTYLDGQRFTPQSDPTLNCVCSEGYEGKNVEPFCKQPEPFSCDVELRHSDDIYNNCTPVFYSSQNPATDCNFFSRCQNENDKVVKPEGATATTGVSNSGADFTCRFGNLTMNVGDELNSGTEYSSVCVKCICEVPPLPTCQRLPDNECDVTVHPNFD</sequence>
<dbReference type="RefSeq" id="XP_046589447.1">
    <property type="nucleotide sequence ID" value="XM_046733491.1"/>
</dbReference>
<dbReference type="GeneID" id="107228232"/>
<name>A0ABM3FN52_NEOLC</name>
<organism evidence="1 2">
    <name type="scientific">Neodiprion lecontei</name>
    <name type="common">Redheaded pine sawfly</name>
    <dbReference type="NCBI Taxonomy" id="441921"/>
    <lineage>
        <taxon>Eukaryota</taxon>
        <taxon>Metazoa</taxon>
        <taxon>Ecdysozoa</taxon>
        <taxon>Arthropoda</taxon>
        <taxon>Hexapoda</taxon>
        <taxon>Insecta</taxon>
        <taxon>Pterygota</taxon>
        <taxon>Neoptera</taxon>
        <taxon>Endopterygota</taxon>
        <taxon>Hymenoptera</taxon>
        <taxon>Tenthredinoidea</taxon>
        <taxon>Diprionidae</taxon>
        <taxon>Diprioninae</taxon>
        <taxon>Neodiprion</taxon>
    </lineage>
</organism>
<dbReference type="Proteomes" id="UP000829291">
    <property type="component" value="Chromosome 3"/>
</dbReference>
<keyword evidence="1" id="KW-1185">Reference proteome</keyword>
<reference evidence="2" key="1">
    <citation type="submission" date="2025-08" db="UniProtKB">
        <authorList>
            <consortium name="RefSeq"/>
        </authorList>
    </citation>
    <scope>IDENTIFICATION</scope>
    <source>
        <tissue evidence="2">Thorax and Abdomen</tissue>
    </source>
</reference>